<evidence type="ECO:0008006" key="3">
    <source>
        <dbReference type="Google" id="ProtNLM"/>
    </source>
</evidence>
<evidence type="ECO:0000313" key="1">
    <source>
        <dbReference type="EMBL" id="VUX23477.1"/>
    </source>
</evidence>
<protein>
    <recommendedName>
        <fullName evidence="3">DUF91 domain-containing protein</fullName>
    </recommendedName>
</protein>
<dbReference type="Pfam" id="PF08011">
    <property type="entry name" value="PDDEXK_9"/>
    <property type="match status" value="1"/>
</dbReference>
<dbReference type="Proteomes" id="UP000398619">
    <property type="component" value="Unassembled WGS sequence"/>
</dbReference>
<dbReference type="AlphaFoldDB" id="A0A564UVB3"/>
<organism evidence="1 2">
    <name type="scientific">Dorea longicatena</name>
    <dbReference type="NCBI Taxonomy" id="88431"/>
    <lineage>
        <taxon>Bacteria</taxon>
        <taxon>Bacillati</taxon>
        <taxon>Bacillota</taxon>
        <taxon>Clostridia</taxon>
        <taxon>Lachnospirales</taxon>
        <taxon>Lachnospiraceae</taxon>
        <taxon>Dorea</taxon>
    </lineage>
</organism>
<dbReference type="InterPro" id="IPR012547">
    <property type="entry name" value="PDDEXK_9"/>
</dbReference>
<name>A0A564UVB3_9FIRM</name>
<dbReference type="RefSeq" id="WP_330575721.1">
    <property type="nucleotide sequence ID" value="NZ_CABHNM010000079.1"/>
</dbReference>
<sequence length="87" mass="10219">MESNKEHGEGRSDIVVYDAGEGRAAVFEVKNSKTLNDMEEDCEKVLEQIRDRNYAESLRDEYEEVICYGVAFYKKRCAVKREKRMEM</sequence>
<reference evidence="1 2" key="1">
    <citation type="submission" date="2019-07" db="EMBL/GenBank/DDBJ databases">
        <authorList>
            <person name="Hibberd C M."/>
            <person name="Gehrig L. J."/>
            <person name="Chang H.-W."/>
            <person name="Venkatesh S."/>
        </authorList>
    </citation>
    <scope>NUCLEOTIDE SEQUENCE [LARGE SCALE GENOMIC DNA]</scope>
    <source>
        <strain evidence="1">Dorea_longicatena_SSTS_Bg7063</strain>
    </source>
</reference>
<accession>A0A564UVB3</accession>
<evidence type="ECO:0000313" key="2">
    <source>
        <dbReference type="Proteomes" id="UP000398619"/>
    </source>
</evidence>
<proteinExistence type="predicted"/>
<dbReference type="EMBL" id="CABHNM010000079">
    <property type="protein sequence ID" value="VUX23477.1"/>
    <property type="molecule type" value="Genomic_DNA"/>
</dbReference>
<gene>
    <name evidence="1" type="ORF">DLSSTS7063_03209</name>
</gene>